<name>A0A1I4C4T0_9EURY</name>
<dbReference type="EMBL" id="FOTC01000001">
    <property type="protein sequence ID" value="SFK76124.1"/>
    <property type="molecule type" value="Genomic_DNA"/>
</dbReference>
<dbReference type="PANTHER" id="PTHR36435">
    <property type="entry name" value="SLR1288 PROTEIN"/>
    <property type="match status" value="1"/>
</dbReference>
<gene>
    <name evidence="3" type="ORF">SAMN04487950_0960</name>
</gene>
<dbReference type="STRING" id="553466.SAMN04487950_0960"/>
<dbReference type="GO" id="GO:0004175">
    <property type="term" value="F:endopeptidase activity"/>
    <property type="evidence" value="ECO:0007669"/>
    <property type="project" value="UniProtKB-ARBA"/>
</dbReference>
<dbReference type="RefSeq" id="WP_089866365.1">
    <property type="nucleotide sequence ID" value="NZ_FOTC01000001.1"/>
</dbReference>
<feature type="transmembrane region" description="Helical" evidence="1">
    <location>
        <begin position="218"/>
        <end position="240"/>
    </location>
</feature>
<organism evidence="3 4">
    <name type="scientific">Halogranum rubrum</name>
    <dbReference type="NCBI Taxonomy" id="553466"/>
    <lineage>
        <taxon>Archaea</taxon>
        <taxon>Methanobacteriati</taxon>
        <taxon>Methanobacteriota</taxon>
        <taxon>Stenosarchaea group</taxon>
        <taxon>Halobacteria</taxon>
        <taxon>Halobacteriales</taxon>
        <taxon>Haloferacaceae</taxon>
    </lineage>
</organism>
<keyword evidence="4" id="KW-1185">Reference proteome</keyword>
<feature type="transmembrane region" description="Helical" evidence="1">
    <location>
        <begin position="192"/>
        <end position="211"/>
    </location>
</feature>
<feature type="domain" description="CAAX prenyl protease 2/Lysostaphin resistance protein A-like" evidence="2">
    <location>
        <begin position="135"/>
        <end position="231"/>
    </location>
</feature>
<dbReference type="InterPro" id="IPR003675">
    <property type="entry name" value="Rce1/LyrA-like_dom"/>
</dbReference>
<evidence type="ECO:0000256" key="1">
    <source>
        <dbReference type="SAM" id="Phobius"/>
    </source>
</evidence>
<feature type="transmembrane region" description="Helical" evidence="1">
    <location>
        <begin position="12"/>
        <end position="41"/>
    </location>
</feature>
<sequence length="254" mass="26741">MSNITQSSKLRALGVGVGAGLAGILVSLVLVFAVVLGIRFLGIQLSAVATILLALFLNQYVSFGGVAFAYLRIRGLSLDYIGVRIPSLRDLLVVFGGFLAAFGLVIVASIVIQALGTQTAPNSTAQMAQETPEILLVLIPASFLIIGPGEEILFRGIVQRRLREAFSPAPAIVIAAALFAAIHFLALSGPSAARLNTIAILFLPSLVFGVTYEYTDNIVVPALIHGAYDAMLFSLLYIVITYGPSIEPSAAVLL</sequence>
<proteinExistence type="predicted"/>
<evidence type="ECO:0000313" key="3">
    <source>
        <dbReference type="EMBL" id="SFK76124.1"/>
    </source>
</evidence>
<feature type="transmembrane region" description="Helical" evidence="1">
    <location>
        <begin position="91"/>
        <end position="114"/>
    </location>
</feature>
<dbReference type="Proteomes" id="UP000199607">
    <property type="component" value="Unassembled WGS sequence"/>
</dbReference>
<keyword evidence="1" id="KW-0472">Membrane</keyword>
<dbReference type="Pfam" id="PF02517">
    <property type="entry name" value="Rce1-like"/>
    <property type="match status" value="1"/>
</dbReference>
<accession>A0A1I4C4T0</accession>
<dbReference type="InterPro" id="IPR052710">
    <property type="entry name" value="CAAX_protease"/>
</dbReference>
<keyword evidence="1" id="KW-0812">Transmembrane</keyword>
<evidence type="ECO:0000259" key="2">
    <source>
        <dbReference type="Pfam" id="PF02517"/>
    </source>
</evidence>
<dbReference type="GO" id="GO:0080120">
    <property type="term" value="P:CAAX-box protein maturation"/>
    <property type="evidence" value="ECO:0007669"/>
    <property type="project" value="UniProtKB-ARBA"/>
</dbReference>
<keyword evidence="1" id="KW-1133">Transmembrane helix</keyword>
<dbReference type="AlphaFoldDB" id="A0A1I4C4T0"/>
<feature type="transmembrane region" description="Helical" evidence="1">
    <location>
        <begin position="166"/>
        <end position="186"/>
    </location>
</feature>
<protein>
    <recommendedName>
        <fullName evidence="2">CAAX prenyl protease 2/Lysostaphin resistance protein A-like domain-containing protein</fullName>
    </recommendedName>
</protein>
<feature type="transmembrane region" description="Helical" evidence="1">
    <location>
        <begin position="47"/>
        <end position="71"/>
    </location>
</feature>
<dbReference type="PANTHER" id="PTHR36435:SF1">
    <property type="entry name" value="CAAX AMINO TERMINAL PROTEASE FAMILY PROTEIN"/>
    <property type="match status" value="1"/>
</dbReference>
<evidence type="ECO:0000313" key="4">
    <source>
        <dbReference type="Proteomes" id="UP000199607"/>
    </source>
</evidence>
<feature type="transmembrane region" description="Helical" evidence="1">
    <location>
        <begin position="134"/>
        <end position="154"/>
    </location>
</feature>
<reference evidence="4" key="1">
    <citation type="submission" date="2016-10" db="EMBL/GenBank/DDBJ databases">
        <authorList>
            <person name="Varghese N."/>
            <person name="Submissions S."/>
        </authorList>
    </citation>
    <scope>NUCLEOTIDE SEQUENCE [LARGE SCALE GENOMIC DNA]</scope>
    <source>
        <strain evidence="4">CGMCC 1.7738</strain>
    </source>
</reference>